<dbReference type="Proteomes" id="UP000003250">
    <property type="component" value="Unassembled WGS sequence"/>
</dbReference>
<dbReference type="EMBL" id="AHAM01000098">
    <property type="protein sequence ID" value="EHK56797.1"/>
    <property type="molecule type" value="Genomic_DNA"/>
</dbReference>
<protein>
    <submittedName>
        <fullName evidence="1">Uncharacterized protein</fullName>
    </submittedName>
</protein>
<accession>H0HR17</accession>
<reference evidence="1 2" key="1">
    <citation type="journal article" date="2012" name="J. Bacteriol.">
        <title>Draft Genome Sequence of Mesorhizobium alhagi CCNWXJ12-2T, a Novel Salt-Resistant Species Isolated from the Desert of Northwestern China.</title>
        <authorList>
            <person name="Zhou M."/>
            <person name="Chen W."/>
            <person name="Chen H."/>
            <person name="Wei G."/>
        </authorList>
    </citation>
    <scope>NUCLEOTIDE SEQUENCE [LARGE SCALE GENOMIC DNA]</scope>
    <source>
        <strain evidence="1 2">CCNWXJ12-2</strain>
    </source>
</reference>
<organism evidence="1 2">
    <name type="scientific">Mesorhizobium alhagi CCNWXJ12-2</name>
    <dbReference type="NCBI Taxonomy" id="1107882"/>
    <lineage>
        <taxon>Bacteria</taxon>
        <taxon>Pseudomonadati</taxon>
        <taxon>Pseudomonadota</taxon>
        <taxon>Alphaproteobacteria</taxon>
        <taxon>Hyphomicrobiales</taxon>
        <taxon>Phyllobacteriaceae</taxon>
        <taxon>Allomesorhizobium</taxon>
    </lineage>
</organism>
<dbReference type="RefSeq" id="WP_008836227.1">
    <property type="nucleotide sequence ID" value="NZ_AHAM01000098.1"/>
</dbReference>
<evidence type="ECO:0000313" key="2">
    <source>
        <dbReference type="Proteomes" id="UP000003250"/>
    </source>
</evidence>
<proteinExistence type="predicted"/>
<sequence>MVELTEIGIARCDGRDSAGRFIFKLTKEGRAEYGRHLEIDAWRRSTQ</sequence>
<dbReference type="AlphaFoldDB" id="H0HR17"/>
<keyword evidence="2" id="KW-1185">Reference proteome</keyword>
<name>H0HR17_9HYPH</name>
<gene>
    <name evidence="1" type="ORF">MAXJ12_13001</name>
</gene>
<evidence type="ECO:0000313" key="1">
    <source>
        <dbReference type="EMBL" id="EHK56797.1"/>
    </source>
</evidence>